<dbReference type="RefSeq" id="XP_009835666.1">
    <property type="nucleotide sequence ID" value="XM_009837364.1"/>
</dbReference>
<protein>
    <submittedName>
        <fullName evidence="2">Uncharacterized protein</fullName>
    </submittedName>
</protein>
<name>W4G6C6_APHAT</name>
<dbReference type="AlphaFoldDB" id="W4G6C6"/>
<proteinExistence type="predicted"/>
<dbReference type="EMBL" id="KI913143">
    <property type="protein sequence ID" value="ETV74579.1"/>
    <property type="molecule type" value="Genomic_DNA"/>
</dbReference>
<dbReference type="GeneID" id="20812721"/>
<accession>W4G6C6</accession>
<reference evidence="2" key="1">
    <citation type="submission" date="2013-12" db="EMBL/GenBank/DDBJ databases">
        <title>The Genome Sequence of Aphanomyces astaci APO3.</title>
        <authorList>
            <consortium name="The Broad Institute Genomics Platform"/>
            <person name="Russ C."/>
            <person name="Tyler B."/>
            <person name="van West P."/>
            <person name="Dieguez-Uribeondo J."/>
            <person name="Young S.K."/>
            <person name="Zeng Q."/>
            <person name="Gargeya S."/>
            <person name="Fitzgerald M."/>
            <person name="Abouelleil A."/>
            <person name="Alvarado L."/>
            <person name="Chapman S.B."/>
            <person name="Gainer-Dewar J."/>
            <person name="Goldberg J."/>
            <person name="Griggs A."/>
            <person name="Gujja S."/>
            <person name="Hansen M."/>
            <person name="Howarth C."/>
            <person name="Imamovic A."/>
            <person name="Ireland A."/>
            <person name="Larimer J."/>
            <person name="McCowan C."/>
            <person name="Murphy C."/>
            <person name="Pearson M."/>
            <person name="Poon T.W."/>
            <person name="Priest M."/>
            <person name="Roberts A."/>
            <person name="Saif S."/>
            <person name="Shea T."/>
            <person name="Sykes S."/>
            <person name="Wortman J."/>
            <person name="Nusbaum C."/>
            <person name="Birren B."/>
        </authorList>
    </citation>
    <scope>NUCLEOTIDE SEQUENCE [LARGE SCALE GENOMIC DNA]</scope>
    <source>
        <strain evidence="2">APO3</strain>
    </source>
</reference>
<sequence>MRALAGFRRTSSTGDGGGSSTDIAATGDVTFDGGEGGCGWTSLMDGGGGEDDGGGVDRVACSGRARGGSSVLIISTSSGGGGVEAKSMGGVSVEEGSICSMSAVVDVVVAVVMGSDVMGASIVMWANHVWNCVCRVRRRAWHRLRSVAVFLM</sequence>
<evidence type="ECO:0000256" key="1">
    <source>
        <dbReference type="SAM" id="MobiDB-lite"/>
    </source>
</evidence>
<dbReference type="VEuPathDB" id="FungiDB:H257_10725"/>
<organism evidence="2">
    <name type="scientific">Aphanomyces astaci</name>
    <name type="common">Crayfish plague agent</name>
    <dbReference type="NCBI Taxonomy" id="112090"/>
    <lineage>
        <taxon>Eukaryota</taxon>
        <taxon>Sar</taxon>
        <taxon>Stramenopiles</taxon>
        <taxon>Oomycota</taxon>
        <taxon>Saprolegniomycetes</taxon>
        <taxon>Saprolegniales</taxon>
        <taxon>Verrucalvaceae</taxon>
        <taxon>Aphanomyces</taxon>
    </lineage>
</organism>
<evidence type="ECO:0000313" key="2">
    <source>
        <dbReference type="EMBL" id="ETV74579.1"/>
    </source>
</evidence>
<feature type="region of interest" description="Disordered" evidence="1">
    <location>
        <begin position="1"/>
        <end position="25"/>
    </location>
</feature>
<gene>
    <name evidence="2" type="ORF">H257_10725</name>
</gene>